<dbReference type="SUPFAM" id="SSF111038">
    <property type="entry name" value="YjbQ-like"/>
    <property type="match status" value="1"/>
</dbReference>
<dbReference type="RefSeq" id="WP_221761579.1">
    <property type="nucleotide sequence ID" value="NZ_RSDW01000001.1"/>
</dbReference>
<dbReference type="Pfam" id="PF01894">
    <property type="entry name" value="YjbQ"/>
    <property type="match status" value="1"/>
</dbReference>
<dbReference type="InterPro" id="IPR001602">
    <property type="entry name" value="UPF0047_YjbQ-like"/>
</dbReference>
<accession>A0A3R9R0D4</accession>
<name>A0A3R9R0D4_9BACT</name>
<dbReference type="NCBIfam" id="TIGR00149">
    <property type="entry name" value="TIGR00149_YjbQ"/>
    <property type="match status" value="1"/>
</dbReference>
<sequence>MANMKAHTEYLTFNTEERYEMVHITPQVDEIVRRSGIDDGLCFVSPMHITAAIYVNDHEDGLIEDISTWLERLAPAKPDYKHHRTGEDNADAHLKALLLHHETTLPVTKGRLDLGTWQRIFYAEFDGQRRKRVIVKVLGVAKE</sequence>
<dbReference type="PANTHER" id="PTHR30615">
    <property type="entry name" value="UNCHARACTERIZED PROTEIN YJBQ-RELATED"/>
    <property type="match status" value="1"/>
</dbReference>
<dbReference type="EMBL" id="RSDW01000001">
    <property type="protein sequence ID" value="RSL14925.1"/>
    <property type="molecule type" value="Genomic_DNA"/>
</dbReference>
<dbReference type="Proteomes" id="UP000269669">
    <property type="component" value="Unassembled WGS sequence"/>
</dbReference>
<gene>
    <name evidence="1" type="ORF">EDE15_0395</name>
</gene>
<evidence type="ECO:0000313" key="2">
    <source>
        <dbReference type="Proteomes" id="UP000269669"/>
    </source>
</evidence>
<dbReference type="Gene3D" id="2.60.120.460">
    <property type="entry name" value="YjbQ-like"/>
    <property type="match status" value="1"/>
</dbReference>
<organism evidence="1 2">
    <name type="scientific">Edaphobacter aggregans</name>
    <dbReference type="NCBI Taxonomy" id="570835"/>
    <lineage>
        <taxon>Bacteria</taxon>
        <taxon>Pseudomonadati</taxon>
        <taxon>Acidobacteriota</taxon>
        <taxon>Terriglobia</taxon>
        <taxon>Terriglobales</taxon>
        <taxon>Acidobacteriaceae</taxon>
        <taxon>Edaphobacter</taxon>
    </lineage>
</organism>
<keyword evidence="2" id="KW-1185">Reference proteome</keyword>
<protein>
    <submittedName>
        <fullName evidence="1">Secondary thiamine-phosphate synthase enzyme</fullName>
    </submittedName>
</protein>
<dbReference type="PANTHER" id="PTHR30615:SF2">
    <property type="entry name" value="YJBQ FAMILY PROTEIN"/>
    <property type="match status" value="1"/>
</dbReference>
<comment type="caution">
    <text evidence="1">The sequence shown here is derived from an EMBL/GenBank/DDBJ whole genome shotgun (WGS) entry which is preliminary data.</text>
</comment>
<dbReference type="AlphaFoldDB" id="A0A3R9R0D4"/>
<reference evidence="1 2" key="1">
    <citation type="submission" date="2018-12" db="EMBL/GenBank/DDBJ databases">
        <title>Sequencing of bacterial isolates from soil warming experiment in Harvard Forest, Massachusetts, USA.</title>
        <authorList>
            <person name="Deangelis K."/>
        </authorList>
    </citation>
    <scope>NUCLEOTIDE SEQUENCE [LARGE SCALE GENOMIC DNA]</scope>
    <source>
        <strain evidence="1 2">EB153</strain>
    </source>
</reference>
<dbReference type="InterPro" id="IPR035917">
    <property type="entry name" value="YjbQ-like_sf"/>
</dbReference>
<evidence type="ECO:0000313" key="1">
    <source>
        <dbReference type="EMBL" id="RSL14925.1"/>
    </source>
</evidence>
<proteinExistence type="predicted"/>
<dbReference type="PIRSF" id="PIRSF004681">
    <property type="entry name" value="UCP004681"/>
    <property type="match status" value="1"/>
</dbReference>